<proteinExistence type="inferred from homology"/>
<evidence type="ECO:0000256" key="10">
    <source>
        <dbReference type="SAM" id="MobiDB-lite"/>
    </source>
</evidence>
<keyword evidence="8" id="KW-1015">Disulfide bond</keyword>
<keyword evidence="5" id="KW-0274">FAD</keyword>
<evidence type="ECO:0000256" key="4">
    <source>
        <dbReference type="ARBA" id="ARBA00022630"/>
    </source>
</evidence>
<evidence type="ECO:0000256" key="8">
    <source>
        <dbReference type="ARBA" id="ARBA00023157"/>
    </source>
</evidence>
<dbReference type="EC" id="1.8.1.9" evidence="3"/>
<dbReference type="GO" id="GO:0045454">
    <property type="term" value="P:cell redox homeostasis"/>
    <property type="evidence" value="ECO:0007669"/>
    <property type="project" value="InterPro"/>
</dbReference>
<evidence type="ECO:0000256" key="2">
    <source>
        <dbReference type="ARBA" id="ARBA00007532"/>
    </source>
</evidence>
<evidence type="ECO:0000256" key="1">
    <source>
        <dbReference type="ARBA" id="ARBA00001974"/>
    </source>
</evidence>
<dbReference type="Pfam" id="PF07992">
    <property type="entry name" value="Pyr_redox_2"/>
    <property type="match status" value="1"/>
</dbReference>
<dbReference type="InterPro" id="IPR046952">
    <property type="entry name" value="GSHR/TRXR-like"/>
</dbReference>
<keyword evidence="4" id="KW-0285">Flavoprotein</keyword>
<dbReference type="InterPro" id="IPR012999">
    <property type="entry name" value="Pyr_OxRdtase_I_AS"/>
</dbReference>
<evidence type="ECO:0000313" key="12">
    <source>
        <dbReference type="Ensembl" id="ENSSSCP00025042099.1"/>
    </source>
</evidence>
<dbReference type="PROSITE" id="PS00076">
    <property type="entry name" value="PYRIDINE_REDOX_1"/>
    <property type="match status" value="1"/>
</dbReference>
<organism evidence="12 13">
    <name type="scientific">Sus scrofa</name>
    <name type="common">Pig</name>
    <dbReference type="NCBI Taxonomy" id="9823"/>
    <lineage>
        <taxon>Eukaryota</taxon>
        <taxon>Metazoa</taxon>
        <taxon>Chordata</taxon>
        <taxon>Craniata</taxon>
        <taxon>Vertebrata</taxon>
        <taxon>Euteleostomi</taxon>
        <taxon>Mammalia</taxon>
        <taxon>Eutheria</taxon>
        <taxon>Laurasiatheria</taxon>
        <taxon>Artiodactyla</taxon>
        <taxon>Suina</taxon>
        <taxon>Suidae</taxon>
        <taxon>Sus</taxon>
    </lineage>
</organism>
<evidence type="ECO:0000313" key="13">
    <source>
        <dbReference type="Proteomes" id="UP000694727"/>
    </source>
</evidence>
<reference evidence="12" key="1">
    <citation type="submission" date="2025-08" db="UniProtKB">
        <authorList>
            <consortium name="Ensembl"/>
        </authorList>
    </citation>
    <scope>IDENTIFICATION</scope>
</reference>
<dbReference type="PANTHER" id="PTHR42737">
    <property type="entry name" value="GLUTATHIONE REDUCTASE"/>
    <property type="match status" value="1"/>
</dbReference>
<comment type="cofactor">
    <cofactor evidence="1">
        <name>FAD</name>
        <dbReference type="ChEBI" id="CHEBI:57692"/>
    </cofactor>
</comment>
<sequence>MGQSCLPPGCAQAPPGPACSPLPFTQAGQQCYDLLVIGGGSGGLACAKEAAQLGKKVAVVDYVSPSPRGTRWGLGGTCVNVGCIPKKLMHQAALLGGVIRDAPHYGWEVAQPALHSWRKMAEAVQNHVKSLNWGHRVQLQDRKVKYFNFKASFVNKHTVCGVLKGGKEILLSAEHIVIATGGRPRYPAHIEGAVEYGITSDDIFWLKESPGKTLVVGASYVALECAGFLTGLGLDATIMIRSIPLRAFDQQMASLVIEHMAVHGTRILKGCMPLRVEKLPDGQLQVTWVDLASDRKDMGTFDTVLWATGRVPEIGSLNLEKADVHTNPHTQKILVDAQDATSVPHIYAIGDVAEGRPELTPTAVMAGRLLAQRLCGRSSDLMDYDNVPTTVFTPLEYGCVGLSEEAAVARHGEEGVEVSQGPRRGGRDSGPGDPHTRRWLSPCRGPLGKWGYWCPSFLCLQLGQVGRGVQDHDYDGLGCWRDPRNERAFGVWPTASGTSPLTWRRFCPLASSCSLTSAPLHLPLARVWPPTPVPHFPVPPPCVWSSPASNSQIWPPTPKEGACQQTTVSRVCFGPRRQQLAGGLGETGPHVATRAAWCLREQVPSSGDYPMPLRPGPSINGTVFAIFV</sequence>
<feature type="region of interest" description="Disordered" evidence="10">
    <location>
        <begin position="411"/>
        <end position="438"/>
    </location>
</feature>
<protein>
    <recommendedName>
        <fullName evidence="3">thioredoxin-disulfide reductase (NADPH)</fullName>
        <ecNumber evidence="3">1.8.1.9</ecNumber>
    </recommendedName>
</protein>
<dbReference type="PRINTS" id="PR00368">
    <property type="entry name" value="FADPNR"/>
</dbReference>
<accession>A0A8D0T6W9</accession>
<dbReference type="AlphaFoldDB" id="A0A8D0T6W9"/>
<dbReference type="GO" id="GO:0004791">
    <property type="term" value="F:thioredoxin-disulfide reductase (NADPH) activity"/>
    <property type="evidence" value="ECO:0007669"/>
    <property type="project" value="UniProtKB-EC"/>
</dbReference>
<feature type="domain" description="FAD/NAD(P)-binding" evidence="11">
    <location>
        <begin position="32"/>
        <end position="367"/>
    </location>
</feature>
<dbReference type="PRINTS" id="PR00411">
    <property type="entry name" value="PNDRDTASEI"/>
</dbReference>
<evidence type="ECO:0000256" key="9">
    <source>
        <dbReference type="ARBA" id="ARBA00023284"/>
    </source>
</evidence>
<keyword evidence="9" id="KW-0676">Redox-active center</keyword>
<evidence type="ECO:0000256" key="3">
    <source>
        <dbReference type="ARBA" id="ARBA00012610"/>
    </source>
</evidence>
<dbReference type="InterPro" id="IPR023753">
    <property type="entry name" value="FAD/NAD-binding_dom"/>
</dbReference>
<evidence type="ECO:0000256" key="5">
    <source>
        <dbReference type="ARBA" id="ARBA00022827"/>
    </source>
</evidence>
<name>A0A8D0T6W9_PIG</name>
<evidence type="ECO:0000259" key="11">
    <source>
        <dbReference type="Pfam" id="PF07992"/>
    </source>
</evidence>
<dbReference type="InterPro" id="IPR006338">
    <property type="entry name" value="Thioredoxin/glutathione_Rdtase"/>
</dbReference>
<keyword evidence="6" id="KW-0521">NADP</keyword>
<dbReference type="SUPFAM" id="SSF51905">
    <property type="entry name" value="FAD/NAD(P)-binding domain"/>
    <property type="match status" value="1"/>
</dbReference>
<dbReference type="PANTHER" id="PTHR42737:SF7">
    <property type="entry name" value="THIOREDOXIN-DISULFIDE REDUCTASE"/>
    <property type="match status" value="1"/>
</dbReference>
<dbReference type="FunFam" id="3.50.50.60:FF:000190">
    <property type="entry name" value="Thioredoxin reductase"/>
    <property type="match status" value="1"/>
</dbReference>
<evidence type="ECO:0000256" key="7">
    <source>
        <dbReference type="ARBA" id="ARBA00023002"/>
    </source>
</evidence>
<dbReference type="Proteomes" id="UP000694727">
    <property type="component" value="Unplaced"/>
</dbReference>
<dbReference type="Ensembl" id="ENSSSCT00025095887.1">
    <property type="protein sequence ID" value="ENSSSCP00025042099.1"/>
    <property type="gene ID" value="ENSSSCG00025067534.1"/>
</dbReference>
<dbReference type="Gene3D" id="3.50.50.60">
    <property type="entry name" value="FAD/NAD(P)-binding domain"/>
    <property type="match status" value="1"/>
</dbReference>
<dbReference type="InterPro" id="IPR036188">
    <property type="entry name" value="FAD/NAD-bd_sf"/>
</dbReference>
<evidence type="ECO:0000256" key="6">
    <source>
        <dbReference type="ARBA" id="ARBA00022857"/>
    </source>
</evidence>
<comment type="similarity">
    <text evidence="2">Belongs to the class-I pyridine nucleotide-disulfide oxidoreductase family.</text>
</comment>
<keyword evidence="7" id="KW-0560">Oxidoreductase</keyword>
<dbReference type="NCBIfam" id="TIGR01438">
    <property type="entry name" value="TGR"/>
    <property type="match status" value="1"/>
</dbReference>
<dbReference type="GO" id="GO:0050660">
    <property type="term" value="F:flavin adenine dinucleotide binding"/>
    <property type="evidence" value="ECO:0007669"/>
    <property type="project" value="InterPro"/>
</dbReference>